<reference evidence="10" key="1">
    <citation type="submission" date="2016-10" db="EMBL/GenBank/DDBJ databases">
        <authorList>
            <person name="Varghese N."/>
            <person name="Submissions S."/>
        </authorList>
    </citation>
    <scope>NUCLEOTIDE SEQUENCE [LARGE SCALE GENOMIC DNA]</scope>
    <source>
        <strain evidence="10">XBD2006</strain>
    </source>
</reference>
<dbReference type="SUPFAM" id="SSF64167">
    <property type="entry name" value="SurE-like"/>
    <property type="match status" value="1"/>
</dbReference>
<dbReference type="AlphaFoldDB" id="A0A1G5AJC0"/>
<keyword evidence="5" id="KW-0479">Metal-binding</keyword>
<evidence type="ECO:0000256" key="3">
    <source>
        <dbReference type="ARBA" id="ARBA00012643"/>
    </source>
</evidence>
<accession>A0A1G5AJC0</accession>
<dbReference type="GO" id="GO:0004309">
    <property type="term" value="F:exopolyphosphatase activity"/>
    <property type="evidence" value="ECO:0007669"/>
    <property type="project" value="TreeGrafter"/>
</dbReference>
<dbReference type="OrthoDB" id="9780815at2"/>
<dbReference type="EC" id="3.1.3.5" evidence="3"/>
<dbReference type="InterPro" id="IPR002828">
    <property type="entry name" value="SurE-like_Pase/nucleotidase"/>
</dbReference>
<sequence>MTRRILITNDDGIKSEGLLRLVKEAAEFGEVWIVAPESERSAASHSITLRHEIDIFPVEYPVESKYGVHAYSCSGTPGDCVRLGCTTIVPDKPTVVLCGINFGYNVASDIQYSATCGSAFEAEFQGVPAIAFSEGAGKCHEVSDRYLHEILEKLIDTEFIPGKIYNVNFPFCPVSECKGVLYDRGVSRGMVYKDGYKEVEKLDNGGARYMVDGVFTPEAEDGTDYRAVLDNYVSVGTVMNVGNI</sequence>
<dbReference type="PANTHER" id="PTHR30457">
    <property type="entry name" value="5'-NUCLEOTIDASE SURE"/>
    <property type="match status" value="1"/>
</dbReference>
<dbReference type="PANTHER" id="PTHR30457:SF12">
    <property type="entry name" value="5'_3'-NUCLEOTIDASE SURE"/>
    <property type="match status" value="1"/>
</dbReference>
<dbReference type="InterPro" id="IPR030048">
    <property type="entry name" value="SurE"/>
</dbReference>
<dbReference type="NCBIfam" id="TIGR00087">
    <property type="entry name" value="surE"/>
    <property type="match status" value="1"/>
</dbReference>
<evidence type="ECO:0000256" key="2">
    <source>
        <dbReference type="ARBA" id="ARBA00011062"/>
    </source>
</evidence>
<evidence type="ECO:0000256" key="6">
    <source>
        <dbReference type="ARBA" id="ARBA00022741"/>
    </source>
</evidence>
<gene>
    <name evidence="9" type="ORF">SAMN02910451_00296</name>
</gene>
<evidence type="ECO:0000259" key="8">
    <source>
        <dbReference type="Pfam" id="PF01975"/>
    </source>
</evidence>
<dbReference type="GO" id="GO:0008254">
    <property type="term" value="F:3'-nucleotidase activity"/>
    <property type="evidence" value="ECO:0007669"/>
    <property type="project" value="TreeGrafter"/>
</dbReference>
<evidence type="ECO:0000256" key="1">
    <source>
        <dbReference type="ARBA" id="ARBA00000815"/>
    </source>
</evidence>
<keyword evidence="10" id="KW-1185">Reference proteome</keyword>
<dbReference type="Pfam" id="PF01975">
    <property type="entry name" value="SurE"/>
    <property type="match status" value="1"/>
</dbReference>
<evidence type="ECO:0000313" key="10">
    <source>
        <dbReference type="Proteomes" id="UP000183047"/>
    </source>
</evidence>
<proteinExistence type="inferred from homology"/>
<dbReference type="GO" id="GO:0008253">
    <property type="term" value="F:5'-nucleotidase activity"/>
    <property type="evidence" value="ECO:0007669"/>
    <property type="project" value="UniProtKB-EC"/>
</dbReference>
<evidence type="ECO:0000256" key="4">
    <source>
        <dbReference type="ARBA" id="ARBA00022490"/>
    </source>
</evidence>
<evidence type="ECO:0000256" key="7">
    <source>
        <dbReference type="ARBA" id="ARBA00022801"/>
    </source>
</evidence>
<keyword evidence="4" id="KW-0963">Cytoplasm</keyword>
<dbReference type="Gene3D" id="3.40.1210.10">
    <property type="entry name" value="Survival protein SurE-like phosphatase/nucleotidase"/>
    <property type="match status" value="1"/>
</dbReference>
<dbReference type="GO" id="GO:0000166">
    <property type="term" value="F:nucleotide binding"/>
    <property type="evidence" value="ECO:0007669"/>
    <property type="project" value="UniProtKB-KW"/>
</dbReference>
<dbReference type="InterPro" id="IPR036523">
    <property type="entry name" value="SurE-like_sf"/>
</dbReference>
<organism evidence="9 10">
    <name type="scientific">Butyrivibrio hungatei</name>
    <dbReference type="NCBI Taxonomy" id="185008"/>
    <lineage>
        <taxon>Bacteria</taxon>
        <taxon>Bacillati</taxon>
        <taxon>Bacillota</taxon>
        <taxon>Clostridia</taxon>
        <taxon>Lachnospirales</taxon>
        <taxon>Lachnospiraceae</taxon>
        <taxon>Butyrivibrio</taxon>
    </lineage>
</organism>
<evidence type="ECO:0000313" key="9">
    <source>
        <dbReference type="EMBL" id="SCX77953.1"/>
    </source>
</evidence>
<comment type="similarity">
    <text evidence="2">Belongs to the SurE nucleotidase family.</text>
</comment>
<dbReference type="Proteomes" id="UP000183047">
    <property type="component" value="Unassembled WGS sequence"/>
</dbReference>
<protein>
    <recommendedName>
        <fullName evidence="3">5'-nucleotidase</fullName>
        <ecNumber evidence="3">3.1.3.5</ecNumber>
    </recommendedName>
</protein>
<comment type="catalytic activity">
    <reaction evidence="1">
        <text>a ribonucleoside 5'-phosphate + H2O = a ribonucleoside + phosphate</text>
        <dbReference type="Rhea" id="RHEA:12484"/>
        <dbReference type="ChEBI" id="CHEBI:15377"/>
        <dbReference type="ChEBI" id="CHEBI:18254"/>
        <dbReference type="ChEBI" id="CHEBI:43474"/>
        <dbReference type="ChEBI" id="CHEBI:58043"/>
        <dbReference type="EC" id="3.1.3.5"/>
    </reaction>
</comment>
<dbReference type="EMBL" id="FMUR01000003">
    <property type="protein sequence ID" value="SCX77953.1"/>
    <property type="molecule type" value="Genomic_DNA"/>
</dbReference>
<feature type="domain" description="Survival protein SurE-like phosphatase/nucleotidase" evidence="8">
    <location>
        <begin position="5"/>
        <end position="182"/>
    </location>
</feature>
<keyword evidence="7" id="KW-0378">Hydrolase</keyword>
<dbReference type="GO" id="GO:0046872">
    <property type="term" value="F:metal ion binding"/>
    <property type="evidence" value="ECO:0007669"/>
    <property type="project" value="UniProtKB-KW"/>
</dbReference>
<name>A0A1G5AJC0_9FIRM</name>
<keyword evidence="6" id="KW-0547">Nucleotide-binding</keyword>
<dbReference type="RefSeq" id="WP_074461117.1">
    <property type="nucleotide sequence ID" value="NZ_FMUR01000003.1"/>
</dbReference>
<evidence type="ECO:0000256" key="5">
    <source>
        <dbReference type="ARBA" id="ARBA00022723"/>
    </source>
</evidence>